<evidence type="ECO:0000256" key="3">
    <source>
        <dbReference type="ARBA" id="ARBA00047831"/>
    </source>
</evidence>
<proteinExistence type="predicted"/>
<comment type="catalytic activity">
    <reaction evidence="3 4">
        <text>spectinomycin + ATP = 9-O-adenylylspectinomycin + diphosphate</text>
        <dbReference type="Rhea" id="RHEA:63228"/>
        <dbReference type="ChEBI" id="CHEBI:30616"/>
        <dbReference type="ChEBI" id="CHEBI:33019"/>
        <dbReference type="ChEBI" id="CHEBI:146260"/>
        <dbReference type="ChEBI" id="CHEBI:146261"/>
    </reaction>
</comment>
<evidence type="ECO:0000259" key="6">
    <source>
        <dbReference type="Pfam" id="PF18765"/>
    </source>
</evidence>
<keyword evidence="4 7" id="KW-0548">Nucleotidyltransferase</keyword>
<organism evidence="7 8">
    <name type="scientific">Virgibacillus kapii</name>
    <dbReference type="NCBI Taxonomy" id="1638645"/>
    <lineage>
        <taxon>Bacteria</taxon>
        <taxon>Bacillati</taxon>
        <taxon>Bacillota</taxon>
        <taxon>Bacilli</taxon>
        <taxon>Bacillales</taxon>
        <taxon>Bacillaceae</taxon>
        <taxon>Virgibacillus</taxon>
    </lineage>
</organism>
<evidence type="ECO:0000313" key="8">
    <source>
        <dbReference type="Proteomes" id="UP000634435"/>
    </source>
</evidence>
<feature type="domain" description="Adenylyltransferase AadA C-terminal" evidence="5">
    <location>
        <begin position="159"/>
        <end position="260"/>
    </location>
</feature>
<reference evidence="8" key="1">
    <citation type="journal article" date="2019" name="Int. J. Syst. Evol. Microbiol.">
        <title>The Global Catalogue of Microorganisms (GCM) 10K type strain sequencing project: providing services to taxonomists for standard genome sequencing and annotation.</title>
        <authorList>
            <consortium name="The Broad Institute Genomics Platform"/>
            <consortium name="The Broad Institute Genome Sequencing Center for Infectious Disease"/>
            <person name="Wu L."/>
            <person name="Ma J."/>
        </authorList>
    </citation>
    <scope>NUCLEOTIDE SEQUENCE [LARGE SCALE GENOMIC DNA]</scope>
    <source>
        <strain evidence="8">JCM 30071</strain>
    </source>
</reference>
<gene>
    <name evidence="7" type="ORF">GCM10007111_39960</name>
</gene>
<sequence length="270" mass="31485">MINRFNAKINEVSKLNHATEALQQFKCLCKNKLGNNLIGVYLHGSLAMDCYNRTYSDIDLLVIIHHNLTSHDKRQFISEIINIENNLDVRIEMSILLQESLFPLQYPIAFELHYSKDHRARYHRDASYLCENGKDDDLAAHIVVTHERGKVLYGEAITSVFPDIDRKMYLASIRNDVADASNNIIYFPVYYCLNLCRVDYFMKENKVTSKKEAGEWALKHLPARFHHCIELALDVYISEIELETKWDQKQLTAFANTMLEAINRNIREKK</sequence>
<dbReference type="CDD" id="cd05403">
    <property type="entry name" value="NT_KNTase_like"/>
    <property type="match status" value="1"/>
</dbReference>
<keyword evidence="2 4" id="KW-0046">Antibiotic resistance</keyword>
<dbReference type="Gene3D" id="3.30.460.10">
    <property type="entry name" value="Beta Polymerase, domain 2"/>
    <property type="match status" value="1"/>
</dbReference>
<evidence type="ECO:0000313" key="7">
    <source>
        <dbReference type="EMBL" id="GGJ74465.1"/>
    </source>
</evidence>
<dbReference type="Proteomes" id="UP000634435">
    <property type="component" value="Unassembled WGS sequence"/>
</dbReference>
<evidence type="ECO:0000256" key="1">
    <source>
        <dbReference type="ARBA" id="ARBA00022679"/>
    </source>
</evidence>
<dbReference type="InterPro" id="IPR024172">
    <property type="entry name" value="AadA/Aad9"/>
</dbReference>
<keyword evidence="4" id="KW-0067">ATP-binding</keyword>
<comment type="caution">
    <text evidence="7">The sequence shown here is derived from an EMBL/GenBank/DDBJ whole genome shotgun (WGS) entry which is preliminary data.</text>
</comment>
<feature type="domain" description="Polymerase beta nucleotidyltransferase" evidence="6">
    <location>
        <begin position="35"/>
        <end position="90"/>
    </location>
</feature>
<dbReference type="InterPro" id="IPR025184">
    <property type="entry name" value="AadA_C"/>
</dbReference>
<name>A0ABQ2DVF2_9BACI</name>
<dbReference type="InterPro" id="IPR041633">
    <property type="entry name" value="Polbeta"/>
</dbReference>
<dbReference type="PIRSF" id="PIRSF000819">
    <property type="entry name" value="Streptomycin_3-adenylyltransf"/>
    <property type="match status" value="1"/>
</dbReference>
<dbReference type="InterPro" id="IPR043519">
    <property type="entry name" value="NT_sf"/>
</dbReference>
<dbReference type="Pfam" id="PF18765">
    <property type="entry name" value="Polbeta"/>
    <property type="match status" value="1"/>
</dbReference>
<evidence type="ECO:0000259" key="5">
    <source>
        <dbReference type="Pfam" id="PF13427"/>
    </source>
</evidence>
<dbReference type="GO" id="GO:0016779">
    <property type="term" value="F:nucleotidyltransferase activity"/>
    <property type="evidence" value="ECO:0007669"/>
    <property type="project" value="UniProtKB-KW"/>
</dbReference>
<dbReference type="SUPFAM" id="SSF81301">
    <property type="entry name" value="Nucleotidyltransferase"/>
    <property type="match status" value="1"/>
</dbReference>
<dbReference type="EMBL" id="BMPN01000009">
    <property type="protein sequence ID" value="GGJ74465.1"/>
    <property type="molecule type" value="Genomic_DNA"/>
</dbReference>
<keyword evidence="8" id="KW-1185">Reference proteome</keyword>
<accession>A0ABQ2DVF2</accession>
<dbReference type="Pfam" id="PF13427">
    <property type="entry name" value="AadA_C"/>
    <property type="match status" value="1"/>
</dbReference>
<keyword evidence="1 4" id="KW-0808">Transferase</keyword>
<keyword evidence="4" id="KW-0547">Nucleotide-binding</keyword>
<evidence type="ECO:0000256" key="2">
    <source>
        <dbReference type="ARBA" id="ARBA00023251"/>
    </source>
</evidence>
<evidence type="ECO:0000256" key="4">
    <source>
        <dbReference type="PIRNR" id="PIRNR000819"/>
    </source>
</evidence>
<protein>
    <recommendedName>
        <fullName evidence="4">Spectinomycin 9-adenylyltransferase</fullName>
    </recommendedName>
</protein>